<evidence type="ECO:0000256" key="2">
    <source>
        <dbReference type="SAM" id="MobiDB-lite"/>
    </source>
</evidence>
<organism evidence="4 5">
    <name type="scientific">Puccinia striiformis f. sp. tritici PST-78</name>
    <dbReference type="NCBI Taxonomy" id="1165861"/>
    <lineage>
        <taxon>Eukaryota</taxon>
        <taxon>Fungi</taxon>
        <taxon>Dikarya</taxon>
        <taxon>Basidiomycota</taxon>
        <taxon>Pucciniomycotina</taxon>
        <taxon>Pucciniomycetes</taxon>
        <taxon>Pucciniales</taxon>
        <taxon>Pucciniaceae</taxon>
        <taxon>Puccinia</taxon>
    </lineage>
</organism>
<evidence type="ECO:0000313" key="5">
    <source>
        <dbReference type="Proteomes" id="UP000054564"/>
    </source>
</evidence>
<dbReference type="PANTHER" id="PTHR15377">
    <property type="entry name" value="TRANSCRIPTION ELONGATION REGULATOR 1"/>
    <property type="match status" value="1"/>
</dbReference>
<dbReference type="InterPro" id="IPR045148">
    <property type="entry name" value="TCRG1-like"/>
</dbReference>
<evidence type="ECO:0000313" key="4">
    <source>
        <dbReference type="EMBL" id="KNF06311.1"/>
    </source>
</evidence>
<dbReference type="Proteomes" id="UP000054564">
    <property type="component" value="Unassembled WGS sequence"/>
</dbReference>
<dbReference type="PROSITE" id="PS51676">
    <property type="entry name" value="FF"/>
    <property type="match status" value="1"/>
</dbReference>
<dbReference type="SMART" id="SM00441">
    <property type="entry name" value="FF"/>
    <property type="match status" value="1"/>
</dbReference>
<keyword evidence="5" id="KW-1185">Reference proteome</keyword>
<reference evidence="5" key="1">
    <citation type="submission" date="2014-03" db="EMBL/GenBank/DDBJ databases">
        <title>The Genome Sequence of Puccinia striiformis f. sp. tritici PST-78.</title>
        <authorList>
            <consortium name="The Broad Institute Genome Sequencing Platform"/>
            <person name="Cuomo C."/>
            <person name="Hulbert S."/>
            <person name="Chen X."/>
            <person name="Walker B."/>
            <person name="Young S.K."/>
            <person name="Zeng Q."/>
            <person name="Gargeya S."/>
            <person name="Fitzgerald M."/>
            <person name="Haas B."/>
            <person name="Abouelleil A."/>
            <person name="Alvarado L."/>
            <person name="Arachchi H.M."/>
            <person name="Berlin A.M."/>
            <person name="Chapman S.B."/>
            <person name="Goldberg J."/>
            <person name="Griggs A."/>
            <person name="Gujja S."/>
            <person name="Hansen M."/>
            <person name="Howarth C."/>
            <person name="Imamovic A."/>
            <person name="Larimer J."/>
            <person name="McCowan C."/>
            <person name="Montmayeur A."/>
            <person name="Murphy C."/>
            <person name="Neiman D."/>
            <person name="Pearson M."/>
            <person name="Priest M."/>
            <person name="Roberts A."/>
            <person name="Saif S."/>
            <person name="Shea T."/>
            <person name="Sisk P."/>
            <person name="Sykes S."/>
            <person name="Wortman J."/>
            <person name="Nusbaum C."/>
            <person name="Birren B."/>
        </authorList>
    </citation>
    <scope>NUCLEOTIDE SEQUENCE [LARGE SCALE GENOMIC DNA]</scope>
    <source>
        <strain evidence="5">race PST-78</strain>
    </source>
</reference>
<dbReference type="Pfam" id="PF01846">
    <property type="entry name" value="FF"/>
    <property type="match status" value="1"/>
</dbReference>
<name>A0A0L0W472_9BASI</name>
<comment type="caution">
    <text evidence="4">The sequence shown here is derived from an EMBL/GenBank/DDBJ whole genome shotgun (WGS) entry which is preliminary data.</text>
</comment>
<feature type="region of interest" description="Disordered" evidence="2">
    <location>
        <begin position="1"/>
        <end position="37"/>
    </location>
</feature>
<keyword evidence="1" id="KW-0677">Repeat</keyword>
<proteinExistence type="predicted"/>
<dbReference type="EMBL" id="AJIL01000004">
    <property type="protein sequence ID" value="KNF06311.1"/>
    <property type="molecule type" value="Genomic_DNA"/>
</dbReference>
<dbReference type="GO" id="GO:0003712">
    <property type="term" value="F:transcription coregulator activity"/>
    <property type="evidence" value="ECO:0007669"/>
    <property type="project" value="TreeGrafter"/>
</dbReference>
<gene>
    <name evidence="4" type="ORF">PSTG_00817</name>
</gene>
<dbReference type="PANTHER" id="PTHR15377:SF3">
    <property type="entry name" value="WW DOMAIN-CONTAINING PROTEIN"/>
    <property type="match status" value="1"/>
</dbReference>
<accession>A0A0L0W472</accession>
<dbReference type="AlphaFoldDB" id="A0A0L0W472"/>
<dbReference type="GO" id="GO:0005634">
    <property type="term" value="C:nucleus"/>
    <property type="evidence" value="ECO:0007669"/>
    <property type="project" value="TreeGrafter"/>
</dbReference>
<feature type="compositionally biased region" description="Polar residues" evidence="2">
    <location>
        <begin position="1"/>
        <end position="20"/>
    </location>
</feature>
<feature type="domain" description="FF" evidence="3">
    <location>
        <begin position="100"/>
        <end position="164"/>
    </location>
</feature>
<dbReference type="SUPFAM" id="SSF81698">
    <property type="entry name" value="FF domain"/>
    <property type="match status" value="1"/>
</dbReference>
<dbReference type="InterPro" id="IPR002713">
    <property type="entry name" value="FF_domain"/>
</dbReference>
<dbReference type="STRING" id="1165861.A0A0L0W472"/>
<protein>
    <recommendedName>
        <fullName evidence="3">FF domain-containing protein</fullName>
    </recommendedName>
</protein>
<dbReference type="Gene3D" id="1.10.10.440">
    <property type="entry name" value="FF domain"/>
    <property type="match status" value="2"/>
</dbReference>
<evidence type="ECO:0000259" key="3">
    <source>
        <dbReference type="PROSITE" id="PS51676"/>
    </source>
</evidence>
<sequence length="191" mass="22024">MAQEASEQSGTTLPPQTNNPPAVAVHKSSPPPAGLNSKELKATFKTMLSEESVDPMAPRDNELPKFGTDARYLGEELGCFCKMRDVTYLMNFAKRKFDQQRAAKQAIPKIDPSQAYRSLLIEFVTSTRTLYEDFRNKHKKDPRFKNFGRDERERERAFKNWLQELGEQKRQQLIKAGQDFQNFINQKSFSN</sequence>
<dbReference type="InterPro" id="IPR036517">
    <property type="entry name" value="FF_domain_sf"/>
</dbReference>
<dbReference type="GO" id="GO:0070063">
    <property type="term" value="F:RNA polymerase binding"/>
    <property type="evidence" value="ECO:0007669"/>
    <property type="project" value="InterPro"/>
</dbReference>
<evidence type="ECO:0000256" key="1">
    <source>
        <dbReference type="ARBA" id="ARBA00022737"/>
    </source>
</evidence>
<dbReference type="FunFam" id="1.10.10.440:FF:000044">
    <property type="entry name" value="Transcription elongation regulator 1"/>
    <property type="match status" value="1"/>
</dbReference>